<dbReference type="Proteomes" id="UP000732193">
    <property type="component" value="Unassembled WGS sequence"/>
</dbReference>
<dbReference type="PROSITE" id="PS51257">
    <property type="entry name" value="PROKAR_LIPOPROTEIN"/>
    <property type="match status" value="1"/>
</dbReference>
<dbReference type="AlphaFoldDB" id="A0AAE3B8H7"/>
<evidence type="ECO:0000313" key="2">
    <source>
        <dbReference type="Proteomes" id="UP000732193"/>
    </source>
</evidence>
<evidence type="ECO:0000313" key="1">
    <source>
        <dbReference type="EMBL" id="MBM1715695.1"/>
    </source>
</evidence>
<comment type="caution">
    <text evidence="1">The sequence shown here is derived from an EMBL/GenBank/DDBJ whole genome shotgun (WGS) entry which is preliminary data.</text>
</comment>
<sequence>MHKIGVSLGFLLVLSACGDPLSGVMRISDVDLVENDPTAQALPSDAEVAREGFFGTQAANPVEGTESSDTTLAQTATGAAPVVSEPAPQGGLFGLLRRAVPAQRPVAGGAEDTLSADAFEAAKSAEAVAAEPTTQLAAVSPEPEAPASAPERRGFFARLGSKSAAKATESELPEVDYGTMLPYGVMARSCAAKRQPLGRKVDAVSASGYTLYDSNPAASGTRIFYITGFDDGCPRQVTAAHVLLGEPSFYEQLHYGPAGQHLTFGETDRAYEKVKGSVCGVRKGKPCGAKMKKLEREAVFINAYERLSDNKRWSEQLIHDGTVVASEMKSSG</sequence>
<reference evidence="1 2" key="1">
    <citation type="submission" date="2021-01" db="EMBL/GenBank/DDBJ databases">
        <title>Diatom-associated Roseobacters Show Island Model of Population Structure.</title>
        <authorList>
            <person name="Qu L."/>
            <person name="Feng X."/>
            <person name="Chen Y."/>
            <person name="Li L."/>
            <person name="Wang X."/>
            <person name="Hu Z."/>
            <person name="Wang H."/>
            <person name="Luo H."/>
        </authorList>
    </citation>
    <scope>NUCLEOTIDE SEQUENCE [LARGE SCALE GENOMIC DNA]</scope>
    <source>
        <strain evidence="1 2">TR60-84</strain>
    </source>
</reference>
<proteinExistence type="predicted"/>
<protein>
    <recommendedName>
        <fullName evidence="3">Lipoprotein</fullName>
    </recommendedName>
</protein>
<gene>
    <name evidence="1" type="ORF">JQV55_19150</name>
</gene>
<accession>A0AAE3B8H7</accession>
<name>A0AAE3B8H7_9RHOB</name>
<evidence type="ECO:0008006" key="3">
    <source>
        <dbReference type="Google" id="ProtNLM"/>
    </source>
</evidence>
<organism evidence="1 2">
    <name type="scientific">Sulfitobacter geojensis</name>
    <dbReference type="NCBI Taxonomy" id="1342299"/>
    <lineage>
        <taxon>Bacteria</taxon>
        <taxon>Pseudomonadati</taxon>
        <taxon>Pseudomonadota</taxon>
        <taxon>Alphaproteobacteria</taxon>
        <taxon>Rhodobacterales</taxon>
        <taxon>Roseobacteraceae</taxon>
        <taxon>Sulfitobacter</taxon>
    </lineage>
</organism>
<dbReference type="EMBL" id="JAFBRM010000008">
    <property type="protein sequence ID" value="MBM1715695.1"/>
    <property type="molecule type" value="Genomic_DNA"/>
</dbReference>
<dbReference type="RefSeq" id="WP_203243434.1">
    <property type="nucleotide sequence ID" value="NZ_JAFBRH010000004.1"/>
</dbReference>
<keyword evidence="2" id="KW-1185">Reference proteome</keyword>